<reference evidence="1 2" key="1">
    <citation type="submission" date="2017-04" db="EMBL/GenBank/DDBJ databases">
        <title>Shigella flexneri 2a str. 301 Sequencing.</title>
        <authorList>
            <person name="Zhu Z."/>
        </authorList>
    </citation>
    <scope>NUCLEOTIDE SEQUENCE [LARGE SCALE GENOMIC DNA]</scope>
    <source>
        <strain evidence="1 2">301</strain>
    </source>
</reference>
<protein>
    <submittedName>
        <fullName evidence="1">Uncharacterized protein</fullName>
    </submittedName>
</protein>
<dbReference type="EMBL" id="NEDR01000005">
    <property type="protein sequence ID" value="OXB25641.1"/>
    <property type="molecule type" value="Genomic_DNA"/>
</dbReference>
<sequence length="43" mass="4365">MAFIHLVATGGQGINLGQSVFLESAALLGFGCRDFLAALQGAV</sequence>
<gene>
    <name evidence="1" type="ORF">SF301_4864</name>
</gene>
<evidence type="ECO:0000313" key="1">
    <source>
        <dbReference type="EMBL" id="OXB25641.1"/>
    </source>
</evidence>
<proteinExistence type="predicted"/>
<name>A0AB36P7B1_SHIFL</name>
<dbReference type="Proteomes" id="UP000198358">
    <property type="component" value="Unassembled WGS sequence"/>
</dbReference>
<dbReference type="AlphaFoldDB" id="A0AB36P7B1"/>
<organism evidence="1 2">
    <name type="scientific">Shigella flexneri 2a str. 301</name>
    <dbReference type="NCBI Taxonomy" id="198214"/>
    <lineage>
        <taxon>Bacteria</taxon>
        <taxon>Pseudomonadati</taxon>
        <taxon>Pseudomonadota</taxon>
        <taxon>Gammaproteobacteria</taxon>
        <taxon>Enterobacterales</taxon>
        <taxon>Enterobacteriaceae</taxon>
        <taxon>Shigella</taxon>
    </lineage>
</organism>
<evidence type="ECO:0000313" key="2">
    <source>
        <dbReference type="Proteomes" id="UP000198358"/>
    </source>
</evidence>
<accession>A0AB36P7B1</accession>
<comment type="caution">
    <text evidence="1">The sequence shown here is derived from an EMBL/GenBank/DDBJ whole genome shotgun (WGS) entry which is preliminary data.</text>
</comment>